<evidence type="ECO:0000256" key="11">
    <source>
        <dbReference type="ARBA" id="ARBA00022840"/>
    </source>
</evidence>
<keyword evidence="7" id="KW-0547">Nucleotide-binding</keyword>
<keyword evidence="16" id="KW-0539">Nucleus</keyword>
<sequence length="900" mass="102053">MESVLDDDVAHSEIDLFLIPNKMVYTTVTPCGKIHLNKEQLRKGKLFQEFFFNGIFGRLFHGSRTSGLQREFIFRKGYEIQWSSDNMYLLLPLSHSSHIQHDLNIHWEAIESCSGAVEQLRNLYLEDGNLDYEKLIPHKRNKGEDIIHLANKSLCFSSIKDSVVLSLHTGRIYSVLDLIFDTTADDSFDEMYNGKTSPFSSFVDYYHQKYGIVIKYPGEPLLLLKQSHNAHNLLFSKSKYLDGSTGNPRLVEKEQIHARVPPELLIHIDVTTDVLKSFYLLPSVMHRLQSLMLASQLRRDIGYTQRISSSLILEAITTLRCCETFSLERLELLGDSVLKYVVGCDLFLRYPMKHEGHLSDMRSKAVCNATLHKHGIWRSLQGYIRDSAFDPRRWVAPGQISLRPFPCNCGIKTASVPANGRYIKDDPSFVVGKPCDRGHRWMCSKTVSDCVEALVGAYYVGDGIAAALWVMRWFGIDIRCDMQLVQEVKSNASHLCYLSKLNDIEELEAKLKYNFSVKSLLLEAITHPSLQELGVDYCYQRLEFLGDSVLDLLITRHLYVTHTDIDPGELTDLRSALVSNEKFAQAVVRNNIHHHLQHGSGILLEQITEYVKSNLECHGKENEFLEHATCKVPKVLGDIMESITGAIFVDTNFNVDLVWKIVEPLLSPMITPDKLALPPYRELLELCSHLGCFINSKCTDKGEELIIEMTVQLRDELLIAQGHDRKKKSAKAKAAAHILADLKKRGLSIKKCFAKAKQLDIVSSELQIQLTSLESQLDHPDVSGSHSLEDLSSVREAVVLPLKMDKGGPRTALFKLCKNLQWPMPEFEFVEQRFRTPIVLDGVTTTNFNSFVSTITLHIPDVTVITLQGERRTDKKSSQDSASLLMLQKLQELKVCICKT</sequence>
<dbReference type="FunFam" id="1.10.1520.10:FF:000008">
    <property type="entry name" value="Dicer-like 104"/>
    <property type="match status" value="1"/>
</dbReference>
<dbReference type="GO" id="GO:0010267">
    <property type="term" value="P:ta-siRNA processing"/>
    <property type="evidence" value="ECO:0007669"/>
    <property type="project" value="UniProtKB-ARBA"/>
</dbReference>
<dbReference type="Pfam" id="PF00035">
    <property type="entry name" value="dsrm"/>
    <property type="match status" value="1"/>
</dbReference>
<evidence type="ECO:0000256" key="8">
    <source>
        <dbReference type="ARBA" id="ARBA00022759"/>
    </source>
</evidence>
<dbReference type="InterPro" id="IPR036389">
    <property type="entry name" value="RNase_III_sf"/>
</dbReference>
<keyword evidence="9" id="KW-0378">Hydrolase</keyword>
<evidence type="ECO:0000256" key="9">
    <source>
        <dbReference type="ARBA" id="ARBA00022801"/>
    </source>
</evidence>
<dbReference type="InterPro" id="IPR003100">
    <property type="entry name" value="PAZ_dom"/>
</dbReference>
<dbReference type="SMART" id="SM00535">
    <property type="entry name" value="RIBOc"/>
    <property type="match status" value="2"/>
</dbReference>
<evidence type="ECO:0000256" key="2">
    <source>
        <dbReference type="ARBA" id="ARBA00001946"/>
    </source>
</evidence>
<dbReference type="Gene3D" id="1.10.1520.10">
    <property type="entry name" value="Ribonuclease III domain"/>
    <property type="match status" value="2"/>
</dbReference>
<evidence type="ECO:0000256" key="10">
    <source>
        <dbReference type="ARBA" id="ARBA00022806"/>
    </source>
</evidence>
<dbReference type="EMBL" id="GBRH01226137">
    <property type="protein sequence ID" value="JAD71758.1"/>
    <property type="molecule type" value="Transcribed_RNA"/>
</dbReference>
<dbReference type="SUPFAM" id="SSF101690">
    <property type="entry name" value="PAZ domain"/>
    <property type="match status" value="1"/>
</dbReference>
<dbReference type="PROSITE" id="PS50821">
    <property type="entry name" value="PAZ"/>
    <property type="match status" value="1"/>
</dbReference>
<dbReference type="PANTHER" id="PTHR14950:SF31">
    <property type="entry name" value="ENDORIBONUCLEASE DICER HOMOLOG 3B"/>
    <property type="match status" value="1"/>
</dbReference>
<reference evidence="19" key="2">
    <citation type="journal article" date="2015" name="Data Brief">
        <title>Shoot transcriptome of the giant reed, Arundo donax.</title>
        <authorList>
            <person name="Barrero R.A."/>
            <person name="Guerrero F.D."/>
            <person name="Moolhuijzen P."/>
            <person name="Goolsby J.A."/>
            <person name="Tidwell J."/>
            <person name="Bellgard S.E."/>
            <person name="Bellgard M.I."/>
        </authorList>
    </citation>
    <scope>NUCLEOTIDE SEQUENCE</scope>
    <source>
        <tissue evidence="19">Shoot tissue taken approximately 20 cm above the soil surface</tissue>
    </source>
</reference>
<keyword evidence="14" id="KW-0943">RNA-mediated gene silencing</keyword>
<dbReference type="FunFam" id="1.10.1520.10:FF:000004">
    <property type="entry name" value="Endoribonuclease dicer-like 1"/>
    <property type="match status" value="1"/>
</dbReference>
<evidence type="ECO:0000259" key="17">
    <source>
        <dbReference type="PROSITE" id="PS50142"/>
    </source>
</evidence>
<dbReference type="GO" id="GO:0004386">
    <property type="term" value="F:helicase activity"/>
    <property type="evidence" value="ECO:0007669"/>
    <property type="project" value="UniProtKB-KW"/>
</dbReference>
<dbReference type="PROSITE" id="PS00517">
    <property type="entry name" value="RNASE_3_1"/>
    <property type="match status" value="1"/>
</dbReference>
<dbReference type="FunFam" id="2.170.260.10:FF:000004">
    <property type="entry name" value="Dicer-like 104"/>
    <property type="match status" value="1"/>
</dbReference>
<dbReference type="SUPFAM" id="SSF69065">
    <property type="entry name" value="RNase III domain-like"/>
    <property type="match status" value="2"/>
</dbReference>
<evidence type="ECO:0000256" key="3">
    <source>
        <dbReference type="ARBA" id="ARBA00004123"/>
    </source>
</evidence>
<feature type="domain" description="RNase III" evidence="17">
    <location>
        <begin position="504"/>
        <end position="652"/>
    </location>
</feature>
<evidence type="ECO:0000256" key="13">
    <source>
        <dbReference type="ARBA" id="ARBA00022884"/>
    </source>
</evidence>
<evidence type="ECO:0000256" key="14">
    <source>
        <dbReference type="ARBA" id="ARBA00023158"/>
    </source>
</evidence>
<feature type="domain" description="PAZ" evidence="18">
    <location>
        <begin position="145"/>
        <end position="269"/>
    </location>
</feature>
<dbReference type="AlphaFoldDB" id="A0A0A9CBC6"/>
<dbReference type="InterPro" id="IPR036085">
    <property type="entry name" value="PAZ_dom_sf"/>
</dbReference>
<evidence type="ECO:0000256" key="12">
    <source>
        <dbReference type="ARBA" id="ARBA00022842"/>
    </source>
</evidence>
<evidence type="ECO:0000256" key="15">
    <source>
        <dbReference type="ARBA" id="ARBA00023211"/>
    </source>
</evidence>
<dbReference type="GO" id="GO:0005737">
    <property type="term" value="C:cytoplasm"/>
    <property type="evidence" value="ECO:0007669"/>
    <property type="project" value="TreeGrafter"/>
</dbReference>
<accession>A0A0A9CBC6</accession>
<evidence type="ECO:0000256" key="16">
    <source>
        <dbReference type="ARBA" id="ARBA00023242"/>
    </source>
</evidence>
<evidence type="ECO:0000256" key="7">
    <source>
        <dbReference type="ARBA" id="ARBA00022741"/>
    </source>
</evidence>
<organism evidence="19">
    <name type="scientific">Arundo donax</name>
    <name type="common">Giant reed</name>
    <name type="synonym">Donax arundinaceus</name>
    <dbReference type="NCBI Taxonomy" id="35708"/>
    <lineage>
        <taxon>Eukaryota</taxon>
        <taxon>Viridiplantae</taxon>
        <taxon>Streptophyta</taxon>
        <taxon>Embryophyta</taxon>
        <taxon>Tracheophyta</taxon>
        <taxon>Spermatophyta</taxon>
        <taxon>Magnoliopsida</taxon>
        <taxon>Liliopsida</taxon>
        <taxon>Poales</taxon>
        <taxon>Poaceae</taxon>
        <taxon>PACMAD clade</taxon>
        <taxon>Arundinoideae</taxon>
        <taxon>Arundineae</taxon>
        <taxon>Arundo</taxon>
    </lineage>
</organism>
<dbReference type="Pfam" id="PF02170">
    <property type="entry name" value="PAZ"/>
    <property type="match status" value="1"/>
</dbReference>
<reference evidence="19" key="1">
    <citation type="submission" date="2014-09" db="EMBL/GenBank/DDBJ databases">
        <authorList>
            <person name="Magalhaes I.L.F."/>
            <person name="Oliveira U."/>
            <person name="Santos F.R."/>
            <person name="Vidigal T.H.D.A."/>
            <person name="Brescovit A.D."/>
            <person name="Santos A.J."/>
        </authorList>
    </citation>
    <scope>NUCLEOTIDE SEQUENCE</scope>
    <source>
        <tissue evidence="19">Shoot tissue taken approximately 20 cm above the soil surface</tissue>
    </source>
</reference>
<dbReference type="GO" id="GO:0005634">
    <property type="term" value="C:nucleus"/>
    <property type="evidence" value="ECO:0007669"/>
    <property type="project" value="UniProtKB-SubCell"/>
</dbReference>
<protein>
    <submittedName>
        <fullName evidence="19">Uncharacterized protein</fullName>
    </submittedName>
</protein>
<dbReference type="GO" id="GO:0005524">
    <property type="term" value="F:ATP binding"/>
    <property type="evidence" value="ECO:0007669"/>
    <property type="project" value="UniProtKB-KW"/>
</dbReference>
<dbReference type="GO" id="GO:0046872">
    <property type="term" value="F:metal ion binding"/>
    <property type="evidence" value="ECO:0007669"/>
    <property type="project" value="UniProtKB-KW"/>
</dbReference>
<keyword evidence="13" id="KW-0694">RNA-binding</keyword>
<dbReference type="GO" id="GO:0003723">
    <property type="term" value="F:RNA binding"/>
    <property type="evidence" value="ECO:0007669"/>
    <property type="project" value="UniProtKB-KW"/>
</dbReference>
<evidence type="ECO:0000256" key="4">
    <source>
        <dbReference type="ARBA" id="ARBA00022722"/>
    </source>
</evidence>
<feature type="domain" description="RNase III" evidence="17">
    <location>
        <begin position="294"/>
        <end position="463"/>
    </location>
</feature>
<dbReference type="GO" id="GO:0004525">
    <property type="term" value="F:ribonuclease III activity"/>
    <property type="evidence" value="ECO:0007669"/>
    <property type="project" value="InterPro"/>
</dbReference>
<keyword evidence="5" id="KW-0479">Metal-binding</keyword>
<keyword evidence="12" id="KW-0460">Magnesium</keyword>
<keyword evidence="4" id="KW-0540">Nuclease</keyword>
<dbReference type="Gene3D" id="3.30.160.20">
    <property type="match status" value="1"/>
</dbReference>
<keyword evidence="11" id="KW-0067">ATP-binding</keyword>
<evidence type="ECO:0000313" key="19">
    <source>
        <dbReference type="EMBL" id="JAD71758.1"/>
    </source>
</evidence>
<keyword evidence="8" id="KW-0255">Endonuclease</keyword>
<keyword evidence="10" id="KW-0347">Helicase</keyword>
<keyword evidence="15" id="KW-0464">Manganese</keyword>
<keyword evidence="6" id="KW-0677">Repeat</keyword>
<dbReference type="InterPro" id="IPR014720">
    <property type="entry name" value="dsRBD_dom"/>
</dbReference>
<dbReference type="CDD" id="cd00593">
    <property type="entry name" value="RIBOc"/>
    <property type="match status" value="2"/>
</dbReference>
<evidence type="ECO:0000259" key="18">
    <source>
        <dbReference type="PROSITE" id="PS50821"/>
    </source>
</evidence>
<dbReference type="Gene3D" id="2.170.260.10">
    <property type="entry name" value="paz domain"/>
    <property type="match status" value="1"/>
</dbReference>
<evidence type="ECO:0000256" key="5">
    <source>
        <dbReference type="ARBA" id="ARBA00022723"/>
    </source>
</evidence>
<comment type="cofactor">
    <cofactor evidence="1">
        <name>Mn(2+)</name>
        <dbReference type="ChEBI" id="CHEBI:29035"/>
    </cofactor>
</comment>
<dbReference type="PANTHER" id="PTHR14950">
    <property type="entry name" value="DICER-RELATED"/>
    <property type="match status" value="1"/>
</dbReference>
<comment type="cofactor">
    <cofactor evidence="2">
        <name>Mg(2+)</name>
        <dbReference type="ChEBI" id="CHEBI:18420"/>
    </cofactor>
</comment>
<evidence type="ECO:0000256" key="1">
    <source>
        <dbReference type="ARBA" id="ARBA00001936"/>
    </source>
</evidence>
<proteinExistence type="predicted"/>
<dbReference type="InterPro" id="IPR000999">
    <property type="entry name" value="RNase_III_dom"/>
</dbReference>
<dbReference type="SUPFAM" id="SSF54768">
    <property type="entry name" value="dsRNA-binding domain-like"/>
    <property type="match status" value="1"/>
</dbReference>
<comment type="subcellular location">
    <subcellularLocation>
        <location evidence="3">Nucleus</location>
    </subcellularLocation>
</comment>
<evidence type="ECO:0000256" key="6">
    <source>
        <dbReference type="ARBA" id="ARBA00022737"/>
    </source>
</evidence>
<name>A0A0A9CBC6_ARUDO</name>
<dbReference type="Pfam" id="PF00636">
    <property type="entry name" value="Ribonuclease_3"/>
    <property type="match status" value="2"/>
</dbReference>
<dbReference type="PROSITE" id="PS50142">
    <property type="entry name" value="RNASE_3_2"/>
    <property type="match status" value="2"/>
</dbReference>
<dbReference type="SMART" id="SM00949">
    <property type="entry name" value="PAZ"/>
    <property type="match status" value="1"/>
</dbReference>